<name>A0A2N5U814_9BASI</name>
<evidence type="ECO:0000313" key="2">
    <source>
        <dbReference type="EMBL" id="PLW33877.1"/>
    </source>
</evidence>
<proteinExistence type="predicted"/>
<sequence length="61" mass="6837">MWSHGSNGPAPHQGSKEAKRELVLSLHPKPSISVSHLHQLRTEQVTQQQQLHSTIIILPEL</sequence>
<dbReference type="Proteomes" id="UP000235392">
    <property type="component" value="Unassembled WGS sequence"/>
</dbReference>
<gene>
    <name evidence="2" type="ORF">PCASD_20550</name>
</gene>
<dbReference type="AlphaFoldDB" id="A0A2N5U814"/>
<organism evidence="2 3">
    <name type="scientific">Puccinia coronata f. sp. avenae</name>
    <dbReference type="NCBI Taxonomy" id="200324"/>
    <lineage>
        <taxon>Eukaryota</taxon>
        <taxon>Fungi</taxon>
        <taxon>Dikarya</taxon>
        <taxon>Basidiomycota</taxon>
        <taxon>Pucciniomycotina</taxon>
        <taxon>Pucciniomycetes</taxon>
        <taxon>Pucciniales</taxon>
        <taxon>Pucciniaceae</taxon>
        <taxon>Puccinia</taxon>
    </lineage>
</organism>
<accession>A0A2N5U814</accession>
<reference evidence="2 3" key="1">
    <citation type="submission" date="2017-11" db="EMBL/GenBank/DDBJ databases">
        <title>De novo assembly and phasing of dikaryotic genomes from two isolates of Puccinia coronata f. sp. avenae, the causal agent of oat crown rust.</title>
        <authorList>
            <person name="Miller M.E."/>
            <person name="Zhang Y."/>
            <person name="Omidvar V."/>
            <person name="Sperschneider J."/>
            <person name="Schwessinger B."/>
            <person name="Raley C."/>
            <person name="Palmer J.M."/>
            <person name="Garnica D."/>
            <person name="Upadhyaya N."/>
            <person name="Rathjen J."/>
            <person name="Taylor J.M."/>
            <person name="Park R.F."/>
            <person name="Dodds P.N."/>
            <person name="Hirsch C.D."/>
            <person name="Kianian S.F."/>
            <person name="Figueroa M."/>
        </authorList>
    </citation>
    <scope>NUCLEOTIDE SEQUENCE [LARGE SCALE GENOMIC DNA]</scope>
    <source>
        <strain evidence="2">12SD80</strain>
    </source>
</reference>
<evidence type="ECO:0000313" key="3">
    <source>
        <dbReference type="Proteomes" id="UP000235392"/>
    </source>
</evidence>
<protein>
    <submittedName>
        <fullName evidence="2">Uncharacterized protein</fullName>
    </submittedName>
</protein>
<evidence type="ECO:0000256" key="1">
    <source>
        <dbReference type="SAM" id="MobiDB-lite"/>
    </source>
</evidence>
<comment type="caution">
    <text evidence="2">The sequence shown here is derived from an EMBL/GenBank/DDBJ whole genome shotgun (WGS) entry which is preliminary data.</text>
</comment>
<feature type="region of interest" description="Disordered" evidence="1">
    <location>
        <begin position="1"/>
        <end position="22"/>
    </location>
</feature>
<dbReference type="EMBL" id="PGCI01000210">
    <property type="protein sequence ID" value="PLW33877.1"/>
    <property type="molecule type" value="Genomic_DNA"/>
</dbReference>